<dbReference type="Pfam" id="PF02163">
    <property type="entry name" value="Peptidase_M50"/>
    <property type="match status" value="1"/>
</dbReference>
<evidence type="ECO:0000256" key="4">
    <source>
        <dbReference type="ARBA" id="ARBA00022670"/>
    </source>
</evidence>
<keyword evidence="4" id="KW-0645">Protease</keyword>
<feature type="transmembrane region" description="Helical" evidence="11">
    <location>
        <begin position="129"/>
        <end position="154"/>
    </location>
</feature>
<dbReference type="GO" id="GO:0006508">
    <property type="term" value="P:proteolysis"/>
    <property type="evidence" value="ECO:0007669"/>
    <property type="project" value="UniProtKB-KW"/>
</dbReference>
<dbReference type="CDD" id="cd06163">
    <property type="entry name" value="S2P-M50_PDZ_RseP-like"/>
    <property type="match status" value="1"/>
</dbReference>
<dbReference type="SUPFAM" id="SSF50156">
    <property type="entry name" value="PDZ domain-like"/>
    <property type="match status" value="1"/>
</dbReference>
<dbReference type="InterPro" id="IPR008915">
    <property type="entry name" value="Peptidase_M50"/>
</dbReference>
<comment type="caution">
    <text evidence="14">The sequence shown here is derived from an EMBL/GenBank/DDBJ whole genome shotgun (WGS) entry which is preliminary data.</text>
</comment>
<protein>
    <submittedName>
        <fullName evidence="14">Peptidase</fullName>
    </submittedName>
</protein>
<dbReference type="InterPro" id="IPR041489">
    <property type="entry name" value="PDZ_6"/>
</dbReference>
<evidence type="ECO:0000256" key="5">
    <source>
        <dbReference type="ARBA" id="ARBA00022692"/>
    </source>
</evidence>
<dbReference type="InterPro" id="IPR004387">
    <property type="entry name" value="Pept_M50_Zn"/>
</dbReference>
<dbReference type="InterPro" id="IPR036034">
    <property type="entry name" value="PDZ_sf"/>
</dbReference>
<evidence type="ECO:0000256" key="3">
    <source>
        <dbReference type="ARBA" id="ARBA00007931"/>
    </source>
</evidence>
<keyword evidence="7" id="KW-0862">Zinc</keyword>
<evidence type="ECO:0000313" key="14">
    <source>
        <dbReference type="EMBL" id="GGA26231.1"/>
    </source>
</evidence>
<dbReference type="PANTHER" id="PTHR42837">
    <property type="entry name" value="REGULATOR OF SIGMA-E PROTEASE RSEP"/>
    <property type="match status" value="1"/>
</dbReference>
<keyword evidence="8 11" id="KW-1133">Transmembrane helix</keyword>
<evidence type="ECO:0000256" key="8">
    <source>
        <dbReference type="ARBA" id="ARBA00022989"/>
    </source>
</evidence>
<gene>
    <name evidence="14" type="ORF">GCM10011333_31420</name>
</gene>
<keyword evidence="6" id="KW-0378">Hydrolase</keyword>
<accession>A0A8J2U0U0</accession>
<dbReference type="GO" id="GO:0004222">
    <property type="term" value="F:metalloendopeptidase activity"/>
    <property type="evidence" value="ECO:0007669"/>
    <property type="project" value="InterPro"/>
</dbReference>
<evidence type="ECO:0000256" key="6">
    <source>
        <dbReference type="ARBA" id="ARBA00022801"/>
    </source>
</evidence>
<evidence type="ECO:0000256" key="11">
    <source>
        <dbReference type="SAM" id="Phobius"/>
    </source>
</evidence>
<keyword evidence="9" id="KW-0482">Metalloprotease</keyword>
<keyword evidence="15" id="KW-1185">Reference proteome</keyword>
<feature type="transmembrane region" description="Helical" evidence="11">
    <location>
        <begin position="420"/>
        <end position="441"/>
    </location>
</feature>
<keyword evidence="5 11" id="KW-0812">Transmembrane</keyword>
<evidence type="ECO:0000259" key="13">
    <source>
        <dbReference type="Pfam" id="PF17820"/>
    </source>
</evidence>
<dbReference type="PANTHER" id="PTHR42837:SF2">
    <property type="entry name" value="MEMBRANE METALLOPROTEASE ARASP2, CHLOROPLASTIC-RELATED"/>
    <property type="match status" value="1"/>
</dbReference>
<proteinExistence type="inferred from homology"/>
<comment type="cofactor">
    <cofactor evidence="1">
        <name>Zn(2+)</name>
        <dbReference type="ChEBI" id="CHEBI:29105"/>
    </cofactor>
</comment>
<name>A0A8J2U0U0_9MICO</name>
<dbReference type="AlphaFoldDB" id="A0A8J2U0U0"/>
<feature type="domain" description="Peptidase M50" evidence="12">
    <location>
        <begin position="14"/>
        <end position="407"/>
    </location>
</feature>
<reference evidence="14" key="1">
    <citation type="journal article" date="2014" name="Int. J. Syst. Evol. Microbiol.">
        <title>Complete genome sequence of Corynebacterium casei LMG S-19264T (=DSM 44701T), isolated from a smear-ripened cheese.</title>
        <authorList>
            <consortium name="US DOE Joint Genome Institute (JGI-PGF)"/>
            <person name="Walter F."/>
            <person name="Albersmeier A."/>
            <person name="Kalinowski J."/>
            <person name="Ruckert C."/>
        </authorList>
    </citation>
    <scope>NUCLEOTIDE SEQUENCE</scope>
    <source>
        <strain evidence="14">CGMCC 1.12785</strain>
    </source>
</reference>
<keyword evidence="10 11" id="KW-0472">Membrane</keyword>
<evidence type="ECO:0000256" key="2">
    <source>
        <dbReference type="ARBA" id="ARBA00004141"/>
    </source>
</evidence>
<feature type="transmembrane region" description="Helical" evidence="11">
    <location>
        <begin position="373"/>
        <end position="399"/>
    </location>
</feature>
<comment type="similarity">
    <text evidence="3">Belongs to the peptidase M50B family.</text>
</comment>
<evidence type="ECO:0000256" key="9">
    <source>
        <dbReference type="ARBA" id="ARBA00023049"/>
    </source>
</evidence>
<feature type="domain" description="PDZ" evidence="13">
    <location>
        <begin position="195"/>
        <end position="239"/>
    </location>
</feature>
<dbReference type="Proteomes" id="UP000616114">
    <property type="component" value="Unassembled WGS sequence"/>
</dbReference>
<evidence type="ECO:0000256" key="1">
    <source>
        <dbReference type="ARBA" id="ARBA00001947"/>
    </source>
</evidence>
<sequence>MTVVLLYTLGVLLMLVGIGVSIALHELGHMVPAKRFGVKVTRYMIGFGPTLFSRRRGETEYGVKLLPLGGFVTMPGMYPPRQETTRAGRPRRARLFERSMQEARDFSNSELEPGEEHRAFYRLSVPKRLVVMTGGPLTNLVLGVLILAISYLGIGFPAATTAVQTIHECAVPAPVAAERSQEELNDCQPGDQIAPAWDSGLQPGDTITAVAGQQTADWEAVSAAIREHAGERVTIDYLRGGQAAQAQVTIIENERYVTDEDGALVEGPDGEYVTETVGFLGISPAMERQPMPVTQFPGTVAETMGRIGHAIVFLPQRLVEIGQVALTDRERDPEGPMGLVGVGRIAGELAAHDAFDVVEKAQIGLELLGVLNLFLFAFNMVPLLPLDGGHIAVALYEGIRRRINHRRGRGPTGPFDTAKLLPLTYGVVALMLGMTLLLAYVDIVEPIRLFPE</sequence>
<comment type="subcellular location">
    <subcellularLocation>
        <location evidence="2">Membrane</location>
        <topology evidence="2">Multi-pass membrane protein</topology>
    </subcellularLocation>
</comment>
<dbReference type="Gene3D" id="2.30.42.10">
    <property type="match status" value="1"/>
</dbReference>
<dbReference type="Pfam" id="PF17820">
    <property type="entry name" value="PDZ_6"/>
    <property type="match status" value="1"/>
</dbReference>
<evidence type="ECO:0000256" key="10">
    <source>
        <dbReference type="ARBA" id="ARBA00023136"/>
    </source>
</evidence>
<evidence type="ECO:0000256" key="7">
    <source>
        <dbReference type="ARBA" id="ARBA00022833"/>
    </source>
</evidence>
<dbReference type="GO" id="GO:0016020">
    <property type="term" value="C:membrane"/>
    <property type="evidence" value="ECO:0007669"/>
    <property type="project" value="UniProtKB-SubCell"/>
</dbReference>
<dbReference type="RefSeq" id="WP_229745235.1">
    <property type="nucleotide sequence ID" value="NZ_BMFY01000018.1"/>
</dbReference>
<organism evidence="14 15">
    <name type="scientific">Sediminivirga luteola</name>
    <dbReference type="NCBI Taxonomy" id="1774748"/>
    <lineage>
        <taxon>Bacteria</taxon>
        <taxon>Bacillati</taxon>
        <taxon>Actinomycetota</taxon>
        <taxon>Actinomycetes</taxon>
        <taxon>Micrococcales</taxon>
        <taxon>Brevibacteriaceae</taxon>
        <taxon>Sediminivirga</taxon>
    </lineage>
</organism>
<feature type="transmembrane region" description="Helical" evidence="11">
    <location>
        <begin position="6"/>
        <end position="25"/>
    </location>
</feature>
<reference evidence="14" key="2">
    <citation type="submission" date="2020-09" db="EMBL/GenBank/DDBJ databases">
        <authorList>
            <person name="Sun Q."/>
            <person name="Zhou Y."/>
        </authorList>
    </citation>
    <scope>NUCLEOTIDE SEQUENCE</scope>
    <source>
        <strain evidence="14">CGMCC 1.12785</strain>
    </source>
</reference>
<evidence type="ECO:0000259" key="12">
    <source>
        <dbReference type="Pfam" id="PF02163"/>
    </source>
</evidence>
<dbReference type="EMBL" id="BMFY01000018">
    <property type="protein sequence ID" value="GGA26231.1"/>
    <property type="molecule type" value="Genomic_DNA"/>
</dbReference>
<evidence type="ECO:0000313" key="15">
    <source>
        <dbReference type="Proteomes" id="UP000616114"/>
    </source>
</evidence>